<dbReference type="PANTHER" id="PTHR43569">
    <property type="entry name" value="AMIDOHYDROLASE"/>
    <property type="match status" value="1"/>
</dbReference>
<proteinExistence type="inferred from homology"/>
<dbReference type="Gene3D" id="3.20.20.140">
    <property type="entry name" value="Metal-dependent hydrolases"/>
    <property type="match status" value="1"/>
</dbReference>
<dbReference type="InterPro" id="IPR006680">
    <property type="entry name" value="Amidohydro-rel"/>
</dbReference>
<dbReference type="GO" id="GO:0016787">
    <property type="term" value="F:hydrolase activity"/>
    <property type="evidence" value="ECO:0007669"/>
    <property type="project" value="InterPro"/>
</dbReference>
<accession>A0AAF0C515</accession>
<evidence type="ECO:0000313" key="4">
    <source>
        <dbReference type="Proteomes" id="UP000032568"/>
    </source>
</evidence>
<dbReference type="InterPro" id="IPR032466">
    <property type="entry name" value="Metal_Hydrolase"/>
</dbReference>
<keyword evidence="4" id="KW-1185">Reference proteome</keyword>
<evidence type="ECO:0000259" key="2">
    <source>
        <dbReference type="Pfam" id="PF04909"/>
    </source>
</evidence>
<reference evidence="3 4" key="2">
    <citation type="journal article" date="2022" name="Mar. Drugs">
        <title>Bioassay-Guided Fractionation Leads to the Detection of Cholic Acid Generated by the Rare Thalassomonas sp.</title>
        <authorList>
            <person name="Pheiffer F."/>
            <person name="Schneider Y.K."/>
            <person name="Hansen E.H."/>
            <person name="Andersen J.H."/>
            <person name="Isaksson J."/>
            <person name="Busche T."/>
            <person name="R C."/>
            <person name="Kalinowski J."/>
            <person name="Zyl L.V."/>
            <person name="Trindade M."/>
        </authorList>
    </citation>
    <scope>NUCLEOTIDE SEQUENCE [LARGE SCALE GENOMIC DNA]</scope>
    <source>
        <strain evidence="3 4">A5K-106</strain>
    </source>
</reference>
<comment type="similarity">
    <text evidence="1">Belongs to the metallo-dependent hydrolases superfamily.</text>
</comment>
<reference evidence="3 4" key="1">
    <citation type="journal article" date="2015" name="Genome Announc.">
        <title>Draft Genome Sequences of Marine Isolates of Thalassomonas viridans and Thalassomonas actiniarum.</title>
        <authorList>
            <person name="Olonade I."/>
            <person name="van Zyl L.J."/>
            <person name="Trindade M."/>
        </authorList>
    </citation>
    <scope>NUCLEOTIDE SEQUENCE [LARGE SCALE GENOMIC DNA]</scope>
    <source>
        <strain evidence="3 4">A5K-106</strain>
    </source>
</reference>
<protein>
    <submittedName>
        <fullName evidence="3">Amidohydrolase family protein</fullName>
    </submittedName>
</protein>
<sequence>MPFENIIDPHLHLFDLKQGEYAWLAAENPPFWQDKGKINQNFTESDLTPAPLSLAGFVHIEAGFDNARPWREIACLEQSCRLPFKSVAFIDLELEPVVFEQQLQQLLAYPSVTGCRHILDQQAIALLEQPKVQANLGRLADAGLSFDLQMPLSNAKAVTMLAKILGQVPKLKVIINHAGWPPYLERLTAEADKQATDWQTWLSGLKRLSAFDSVAIKCSGWEIAERQYQLSWAGAVITECLQAFGQQRVMLASNFPLCLFSTTYSGLWQDYLKLAYNEQQLKQLLYDNAATWYGFA</sequence>
<dbReference type="InterPro" id="IPR052350">
    <property type="entry name" value="Metallo-dep_Lactonases"/>
</dbReference>
<evidence type="ECO:0000313" key="3">
    <source>
        <dbReference type="EMBL" id="WDE00390.1"/>
    </source>
</evidence>
<dbReference type="Proteomes" id="UP000032568">
    <property type="component" value="Chromosome"/>
</dbReference>
<dbReference type="RefSeq" id="WP_044835801.1">
    <property type="nucleotide sequence ID" value="NZ_CP059735.1"/>
</dbReference>
<gene>
    <name evidence="3" type="ORF">SG35_007050</name>
</gene>
<evidence type="ECO:0000256" key="1">
    <source>
        <dbReference type="ARBA" id="ARBA00038310"/>
    </source>
</evidence>
<name>A0AAF0C515_9GAMM</name>
<organism evidence="3 4">
    <name type="scientific">Thalassomonas actiniarum</name>
    <dbReference type="NCBI Taxonomy" id="485447"/>
    <lineage>
        <taxon>Bacteria</taxon>
        <taxon>Pseudomonadati</taxon>
        <taxon>Pseudomonadota</taxon>
        <taxon>Gammaproteobacteria</taxon>
        <taxon>Alteromonadales</taxon>
        <taxon>Colwelliaceae</taxon>
        <taxon>Thalassomonas</taxon>
    </lineage>
</organism>
<dbReference type="Pfam" id="PF04909">
    <property type="entry name" value="Amidohydro_2"/>
    <property type="match status" value="1"/>
</dbReference>
<dbReference type="SUPFAM" id="SSF51556">
    <property type="entry name" value="Metallo-dependent hydrolases"/>
    <property type="match status" value="1"/>
</dbReference>
<dbReference type="PANTHER" id="PTHR43569:SF2">
    <property type="entry name" value="AMIDOHYDROLASE-RELATED DOMAIN-CONTAINING PROTEIN"/>
    <property type="match status" value="1"/>
</dbReference>
<dbReference type="EMBL" id="CP059735">
    <property type="protein sequence ID" value="WDE00390.1"/>
    <property type="molecule type" value="Genomic_DNA"/>
</dbReference>
<dbReference type="AlphaFoldDB" id="A0AAF0C515"/>
<feature type="domain" description="Amidohydrolase-related" evidence="2">
    <location>
        <begin position="7"/>
        <end position="295"/>
    </location>
</feature>
<dbReference type="KEGG" id="tact:SG35_007050"/>